<accession>A0ACC7LJN8</accession>
<comment type="caution">
    <text evidence="1">The sequence shown here is derived from an EMBL/GenBank/DDBJ whole genome shotgun (WGS) entry which is preliminary data.</text>
</comment>
<keyword evidence="2" id="KW-1185">Reference proteome</keyword>
<proteinExistence type="predicted"/>
<protein>
    <submittedName>
        <fullName evidence="1">Uncharacterized protein</fullName>
    </submittedName>
</protein>
<organism evidence="1 2">
    <name type="scientific">Meishania litoralis</name>
    <dbReference type="NCBI Taxonomy" id="3434685"/>
    <lineage>
        <taxon>Bacteria</taxon>
        <taxon>Pseudomonadati</taxon>
        <taxon>Bacteroidota</taxon>
        <taxon>Flavobacteriia</taxon>
        <taxon>Flavobacteriales</taxon>
        <taxon>Flavobacteriaceae</taxon>
        <taxon>Meishania</taxon>
    </lineage>
</organism>
<reference evidence="1" key="1">
    <citation type="submission" date="2024-09" db="EMBL/GenBank/DDBJ databases">
        <authorList>
            <person name="Liu J."/>
        </authorList>
    </citation>
    <scope>NUCLEOTIDE SEQUENCE</scope>
    <source>
        <strain evidence="1">NBU2967</strain>
    </source>
</reference>
<dbReference type="Proteomes" id="UP001595191">
    <property type="component" value="Unassembled WGS sequence"/>
</dbReference>
<sequence length="70" mass="8541">MKNKTTAQKRFHETITTKHVFTENEQVFMKRDWEEYDGIEVGEEIWYPINFQWIPVKILEKSLTHQSNIQ</sequence>
<evidence type="ECO:0000313" key="2">
    <source>
        <dbReference type="Proteomes" id="UP001595191"/>
    </source>
</evidence>
<name>A0ACC7LJN8_9FLAO</name>
<gene>
    <name evidence="1" type="ORF">ACEZ3G_09880</name>
</gene>
<evidence type="ECO:0000313" key="1">
    <source>
        <dbReference type="EMBL" id="MFH6603784.1"/>
    </source>
</evidence>
<dbReference type="EMBL" id="JBHFPV010000002">
    <property type="protein sequence ID" value="MFH6603784.1"/>
    <property type="molecule type" value="Genomic_DNA"/>
</dbReference>